<evidence type="ECO:0000256" key="2">
    <source>
        <dbReference type="ARBA" id="ARBA00022980"/>
    </source>
</evidence>
<reference evidence="7" key="1">
    <citation type="submission" date="2021-06" db="EMBL/GenBank/DDBJ databases">
        <authorList>
            <person name="Kallberg Y."/>
            <person name="Tangrot J."/>
            <person name="Rosling A."/>
        </authorList>
    </citation>
    <scope>NUCLEOTIDE SEQUENCE</scope>
    <source>
        <strain evidence="7">FL130A</strain>
    </source>
</reference>
<dbReference type="Proteomes" id="UP000789508">
    <property type="component" value="Unassembled WGS sequence"/>
</dbReference>
<dbReference type="GO" id="GO:0006412">
    <property type="term" value="P:translation"/>
    <property type="evidence" value="ECO:0007669"/>
    <property type="project" value="InterPro"/>
</dbReference>
<organism evidence="7 8">
    <name type="scientific">Ambispora leptoticha</name>
    <dbReference type="NCBI Taxonomy" id="144679"/>
    <lineage>
        <taxon>Eukaryota</taxon>
        <taxon>Fungi</taxon>
        <taxon>Fungi incertae sedis</taxon>
        <taxon>Mucoromycota</taxon>
        <taxon>Glomeromycotina</taxon>
        <taxon>Glomeromycetes</taxon>
        <taxon>Archaeosporales</taxon>
        <taxon>Ambisporaceae</taxon>
        <taxon>Ambispora</taxon>
    </lineage>
</organism>
<dbReference type="GO" id="GO:0003735">
    <property type="term" value="F:structural constituent of ribosome"/>
    <property type="evidence" value="ECO:0007669"/>
    <property type="project" value="InterPro"/>
</dbReference>
<accession>A0A9N9GFJ7</accession>
<dbReference type="PANTHER" id="PTHR21569:SF1">
    <property type="entry name" value="SMALL RIBOSOMAL SUBUNIT PROTEIN US9M"/>
    <property type="match status" value="1"/>
</dbReference>
<feature type="compositionally biased region" description="Basic residues" evidence="6">
    <location>
        <begin position="325"/>
        <end position="341"/>
    </location>
</feature>
<feature type="region of interest" description="Disordered" evidence="6">
    <location>
        <begin position="322"/>
        <end position="341"/>
    </location>
</feature>
<dbReference type="InterPro" id="IPR000754">
    <property type="entry name" value="Ribosomal_uS9"/>
</dbReference>
<dbReference type="SUPFAM" id="SSF54211">
    <property type="entry name" value="Ribosomal protein S5 domain 2-like"/>
    <property type="match status" value="1"/>
</dbReference>
<dbReference type="InterPro" id="IPR014721">
    <property type="entry name" value="Ribsml_uS5_D2-typ_fold_subgr"/>
</dbReference>
<dbReference type="InterPro" id="IPR023035">
    <property type="entry name" value="Ribosomal_uS9_bac/plastid"/>
</dbReference>
<sequence length="341" mass="38775">MAFELLNFSLRRLIKTSLIYSRRYNAQRFLNTVSVKSTNTQNATSQPAILVESKISSLTSDADKEALIKNIALLQKPRTISYFTGSPFYNDLIIQLDELMEKYKDHPKITRDKKDAKTTLWKLKHTLEIELDITLKSSEYRKITDRLNALDLLIPQTAPKVRQFLKLFQRDPNAPSAIHDVIKEQKDKTIDNDDNTDQNENITVNGTKKNKLTLDQYGRSFATGKRKNASAQVSLIKGDGKVLINGKTLANYFLALKDREAVLYPFEVTSCIGDYNVWVIVKGGGPTGQADAIAHGIAKCLMIHNPELKSILRRANLVARDPRRVERKKPGRAKARKRYTW</sequence>
<comment type="similarity">
    <text evidence="1">Belongs to the universal ribosomal protein uS9 family.</text>
</comment>
<dbReference type="AlphaFoldDB" id="A0A9N9GFJ7"/>
<dbReference type="PANTHER" id="PTHR21569">
    <property type="entry name" value="RIBOSOMAL PROTEIN S9"/>
    <property type="match status" value="1"/>
</dbReference>
<dbReference type="GO" id="GO:0003723">
    <property type="term" value="F:RNA binding"/>
    <property type="evidence" value="ECO:0007669"/>
    <property type="project" value="TreeGrafter"/>
</dbReference>
<dbReference type="GO" id="GO:0005763">
    <property type="term" value="C:mitochondrial small ribosomal subunit"/>
    <property type="evidence" value="ECO:0007669"/>
    <property type="project" value="TreeGrafter"/>
</dbReference>
<evidence type="ECO:0000313" key="8">
    <source>
        <dbReference type="Proteomes" id="UP000789508"/>
    </source>
</evidence>
<dbReference type="NCBIfam" id="NF001099">
    <property type="entry name" value="PRK00132.1"/>
    <property type="match status" value="1"/>
</dbReference>
<evidence type="ECO:0000256" key="4">
    <source>
        <dbReference type="ARBA" id="ARBA00039318"/>
    </source>
</evidence>
<dbReference type="Pfam" id="PF00380">
    <property type="entry name" value="Ribosomal_S9"/>
    <property type="match status" value="1"/>
</dbReference>
<dbReference type="FunFam" id="3.30.230.10:FF:000001">
    <property type="entry name" value="30S ribosomal protein S9"/>
    <property type="match status" value="1"/>
</dbReference>
<keyword evidence="2" id="KW-0689">Ribosomal protein</keyword>
<dbReference type="Gene3D" id="3.30.230.10">
    <property type="match status" value="1"/>
</dbReference>
<evidence type="ECO:0000256" key="5">
    <source>
        <dbReference type="ARBA" id="ARBA00042623"/>
    </source>
</evidence>
<evidence type="ECO:0000256" key="3">
    <source>
        <dbReference type="ARBA" id="ARBA00023274"/>
    </source>
</evidence>
<name>A0A9N9GFJ7_9GLOM</name>
<dbReference type="InterPro" id="IPR020568">
    <property type="entry name" value="Ribosomal_Su5_D2-typ_SF"/>
</dbReference>
<comment type="caution">
    <text evidence="7">The sequence shown here is derived from an EMBL/GenBank/DDBJ whole genome shotgun (WGS) entry which is preliminary data.</text>
</comment>
<keyword evidence="8" id="KW-1185">Reference proteome</keyword>
<evidence type="ECO:0000256" key="6">
    <source>
        <dbReference type="SAM" id="MobiDB-lite"/>
    </source>
</evidence>
<keyword evidence="3" id="KW-0687">Ribonucleoprotein</keyword>
<evidence type="ECO:0000256" key="1">
    <source>
        <dbReference type="ARBA" id="ARBA00005251"/>
    </source>
</evidence>
<evidence type="ECO:0000313" key="7">
    <source>
        <dbReference type="EMBL" id="CAG8598814.1"/>
    </source>
</evidence>
<dbReference type="EMBL" id="CAJVPS010004076">
    <property type="protein sequence ID" value="CAG8598814.1"/>
    <property type="molecule type" value="Genomic_DNA"/>
</dbReference>
<dbReference type="OrthoDB" id="10254627at2759"/>
<protein>
    <recommendedName>
        <fullName evidence="4">Small ribosomal subunit protein uS9m</fullName>
    </recommendedName>
    <alternativeName>
        <fullName evidence="5">37S ribosomal protein S9, mitochondrial</fullName>
    </alternativeName>
</protein>
<gene>
    <name evidence="7" type="ORF">ALEPTO_LOCUS8046</name>
</gene>
<proteinExistence type="inferred from homology"/>